<dbReference type="RefSeq" id="WP_191124185.1">
    <property type="nucleotide sequence ID" value="NZ_JACXWY010000005.1"/>
</dbReference>
<dbReference type="GO" id="GO:0003700">
    <property type="term" value="F:DNA-binding transcription factor activity"/>
    <property type="evidence" value="ECO:0007669"/>
    <property type="project" value="InterPro"/>
</dbReference>
<dbReference type="SMART" id="SM00866">
    <property type="entry name" value="UTRA"/>
    <property type="match status" value="1"/>
</dbReference>
<dbReference type="PROSITE" id="PS50949">
    <property type="entry name" value="HTH_GNTR"/>
    <property type="match status" value="1"/>
</dbReference>
<dbReference type="Pfam" id="PF07702">
    <property type="entry name" value="UTRA"/>
    <property type="match status" value="1"/>
</dbReference>
<dbReference type="Proteomes" id="UP000619295">
    <property type="component" value="Unassembled WGS sequence"/>
</dbReference>
<evidence type="ECO:0000259" key="4">
    <source>
        <dbReference type="PROSITE" id="PS50949"/>
    </source>
</evidence>
<dbReference type="EMBL" id="JACXWY010000005">
    <property type="protein sequence ID" value="MBD3846191.1"/>
    <property type="molecule type" value="Genomic_DNA"/>
</dbReference>
<accession>A0A927I060</accession>
<dbReference type="Pfam" id="PF00392">
    <property type="entry name" value="GntR"/>
    <property type="match status" value="1"/>
</dbReference>
<dbReference type="InterPro" id="IPR050679">
    <property type="entry name" value="Bact_HTH_transcr_reg"/>
</dbReference>
<evidence type="ECO:0000256" key="2">
    <source>
        <dbReference type="ARBA" id="ARBA00023125"/>
    </source>
</evidence>
<sequence>MIRYQEIAHSLELGLAAGGDDSRAIPSEHELCERYGASRTTIRAALKQLQDQGLIERRQGKGTFYRPRHITKHLGSIVDFHSEARMAGRVPKTRVLALATRAATPAEFTLFGADIARDGIVDLLRLRSLDDEPAVLQRSRLGAGVLGSVRPDELMDASLYRYLAECRGIHVATVEETLEPLAAEAEDAGHLGIPSGTAIFRSQRIARDAVGGVIEVSDNLIRGDIYRFTIRRQVGSVTS</sequence>
<dbReference type="InterPro" id="IPR036390">
    <property type="entry name" value="WH_DNA-bd_sf"/>
</dbReference>
<dbReference type="PRINTS" id="PR00035">
    <property type="entry name" value="HTHGNTR"/>
</dbReference>
<dbReference type="Gene3D" id="3.40.1410.10">
    <property type="entry name" value="Chorismate lyase-like"/>
    <property type="match status" value="1"/>
</dbReference>
<dbReference type="PANTHER" id="PTHR44846">
    <property type="entry name" value="MANNOSYL-D-GLYCERATE TRANSPORT/METABOLISM SYSTEM REPRESSOR MNGR-RELATED"/>
    <property type="match status" value="1"/>
</dbReference>
<reference evidence="5" key="1">
    <citation type="submission" date="2020-09" db="EMBL/GenBank/DDBJ databases">
        <title>Bosea spartocytisi sp. nov. a root nodule endophyte of Spartocytisus supranubius in the high mountain ecosystem fo the Teide National Park (Canary Islands, Spain).</title>
        <authorList>
            <person name="Pulido-Suarez L."/>
            <person name="Peix A."/>
            <person name="Igual J.M."/>
            <person name="Socas-Perez N."/>
            <person name="Velazquez E."/>
            <person name="Flores-Felix J.D."/>
            <person name="Leon-Barrios M."/>
        </authorList>
    </citation>
    <scope>NUCLEOTIDE SEQUENCE</scope>
    <source>
        <strain evidence="5">SSUT16</strain>
    </source>
</reference>
<dbReference type="SUPFAM" id="SSF64288">
    <property type="entry name" value="Chorismate lyase-like"/>
    <property type="match status" value="1"/>
</dbReference>
<keyword evidence="3" id="KW-0804">Transcription</keyword>
<dbReference type="InterPro" id="IPR028978">
    <property type="entry name" value="Chorismate_lyase_/UTRA_dom_sf"/>
</dbReference>
<dbReference type="PANTHER" id="PTHR44846:SF1">
    <property type="entry name" value="MANNOSYL-D-GLYCERATE TRANSPORT_METABOLISM SYSTEM REPRESSOR MNGR-RELATED"/>
    <property type="match status" value="1"/>
</dbReference>
<dbReference type="Gene3D" id="1.10.10.10">
    <property type="entry name" value="Winged helix-like DNA-binding domain superfamily/Winged helix DNA-binding domain"/>
    <property type="match status" value="1"/>
</dbReference>
<dbReference type="InterPro" id="IPR036388">
    <property type="entry name" value="WH-like_DNA-bd_sf"/>
</dbReference>
<feature type="domain" description="HTH gntR-type" evidence="4">
    <location>
        <begin position="1"/>
        <end position="68"/>
    </location>
</feature>
<proteinExistence type="predicted"/>
<comment type="caution">
    <text evidence="5">The sequence shown here is derived from an EMBL/GenBank/DDBJ whole genome shotgun (WGS) entry which is preliminary data.</text>
</comment>
<keyword evidence="6" id="KW-1185">Reference proteome</keyword>
<dbReference type="InterPro" id="IPR011663">
    <property type="entry name" value="UTRA"/>
</dbReference>
<dbReference type="InterPro" id="IPR000524">
    <property type="entry name" value="Tscrpt_reg_HTH_GntR"/>
</dbReference>
<name>A0A927I060_9HYPH</name>
<keyword evidence="1" id="KW-0805">Transcription regulation</keyword>
<organism evidence="5 6">
    <name type="scientific">Bosea spartocytisi</name>
    <dbReference type="NCBI Taxonomy" id="2773451"/>
    <lineage>
        <taxon>Bacteria</taxon>
        <taxon>Pseudomonadati</taxon>
        <taxon>Pseudomonadota</taxon>
        <taxon>Alphaproteobacteria</taxon>
        <taxon>Hyphomicrobiales</taxon>
        <taxon>Boseaceae</taxon>
        <taxon>Bosea</taxon>
    </lineage>
</organism>
<evidence type="ECO:0000256" key="1">
    <source>
        <dbReference type="ARBA" id="ARBA00023015"/>
    </source>
</evidence>
<protein>
    <submittedName>
        <fullName evidence="5">GntR family transcriptional regulator</fullName>
    </submittedName>
</protein>
<dbReference type="GO" id="GO:0045892">
    <property type="term" value="P:negative regulation of DNA-templated transcription"/>
    <property type="evidence" value="ECO:0007669"/>
    <property type="project" value="TreeGrafter"/>
</dbReference>
<keyword evidence="2" id="KW-0238">DNA-binding</keyword>
<dbReference type="SMART" id="SM00345">
    <property type="entry name" value="HTH_GNTR"/>
    <property type="match status" value="1"/>
</dbReference>
<evidence type="ECO:0000313" key="5">
    <source>
        <dbReference type="EMBL" id="MBD3846191.1"/>
    </source>
</evidence>
<gene>
    <name evidence="5" type="ORF">IED13_10820</name>
</gene>
<dbReference type="AlphaFoldDB" id="A0A927I060"/>
<dbReference type="GO" id="GO:0003677">
    <property type="term" value="F:DNA binding"/>
    <property type="evidence" value="ECO:0007669"/>
    <property type="project" value="UniProtKB-KW"/>
</dbReference>
<evidence type="ECO:0000313" key="6">
    <source>
        <dbReference type="Proteomes" id="UP000619295"/>
    </source>
</evidence>
<evidence type="ECO:0000256" key="3">
    <source>
        <dbReference type="ARBA" id="ARBA00023163"/>
    </source>
</evidence>
<dbReference type="SUPFAM" id="SSF46785">
    <property type="entry name" value="Winged helix' DNA-binding domain"/>
    <property type="match status" value="1"/>
</dbReference>
<dbReference type="CDD" id="cd07377">
    <property type="entry name" value="WHTH_GntR"/>
    <property type="match status" value="1"/>
</dbReference>